<dbReference type="AlphaFoldDB" id="A0A9I9DNM9"/>
<name>A0A9I9DNM9_CUCME</name>
<dbReference type="Gramene" id="MELO3C021291.2.1">
    <property type="protein sequence ID" value="MELO3C021291.2.1"/>
    <property type="gene ID" value="MELO3C021291.2"/>
</dbReference>
<proteinExistence type="predicted"/>
<organism evidence="2">
    <name type="scientific">Cucumis melo</name>
    <name type="common">Muskmelon</name>
    <dbReference type="NCBI Taxonomy" id="3656"/>
    <lineage>
        <taxon>Eukaryota</taxon>
        <taxon>Viridiplantae</taxon>
        <taxon>Streptophyta</taxon>
        <taxon>Embryophyta</taxon>
        <taxon>Tracheophyta</taxon>
        <taxon>Spermatophyta</taxon>
        <taxon>Magnoliopsida</taxon>
        <taxon>eudicotyledons</taxon>
        <taxon>Gunneridae</taxon>
        <taxon>Pentapetalae</taxon>
        <taxon>rosids</taxon>
        <taxon>fabids</taxon>
        <taxon>Cucurbitales</taxon>
        <taxon>Cucurbitaceae</taxon>
        <taxon>Benincaseae</taxon>
        <taxon>Cucumis</taxon>
    </lineage>
</organism>
<feature type="region of interest" description="Disordered" evidence="1">
    <location>
        <begin position="1"/>
        <end position="24"/>
    </location>
</feature>
<reference evidence="2" key="1">
    <citation type="submission" date="2023-03" db="UniProtKB">
        <authorList>
            <consortium name="EnsemblPlants"/>
        </authorList>
    </citation>
    <scope>IDENTIFICATION</scope>
</reference>
<accession>A0A9I9DNM9</accession>
<protein>
    <submittedName>
        <fullName evidence="2">Uncharacterized protein</fullName>
    </submittedName>
</protein>
<dbReference type="EnsemblPlants" id="MELO3C021291.2.1">
    <property type="protein sequence ID" value="MELO3C021291.2.1"/>
    <property type="gene ID" value="MELO3C021291.2"/>
</dbReference>
<evidence type="ECO:0000256" key="1">
    <source>
        <dbReference type="SAM" id="MobiDB-lite"/>
    </source>
</evidence>
<evidence type="ECO:0000313" key="2">
    <source>
        <dbReference type="EnsemblPlants" id="MELO3C021291.2.1"/>
    </source>
</evidence>
<sequence length="66" mass="7385">MARSEGARFTTQQKSTAHDSGRIVQLTTRRKMRGLCLGDQKGAQLNDLEERLGSQLERKKGVRLTA</sequence>